<dbReference type="InterPro" id="IPR000109">
    <property type="entry name" value="POT_fam"/>
</dbReference>
<organism evidence="7 8">
    <name type="scientific">Citrullus colocynthis</name>
    <name type="common">colocynth</name>
    <dbReference type="NCBI Taxonomy" id="252529"/>
    <lineage>
        <taxon>Eukaryota</taxon>
        <taxon>Viridiplantae</taxon>
        <taxon>Streptophyta</taxon>
        <taxon>Embryophyta</taxon>
        <taxon>Tracheophyta</taxon>
        <taxon>Spermatophyta</taxon>
        <taxon>Magnoliopsida</taxon>
        <taxon>eudicotyledons</taxon>
        <taxon>Gunneridae</taxon>
        <taxon>Pentapetalae</taxon>
        <taxon>rosids</taxon>
        <taxon>fabids</taxon>
        <taxon>Cucurbitales</taxon>
        <taxon>Cucurbitaceae</taxon>
        <taxon>Benincaseae</taxon>
        <taxon>Citrullus</taxon>
    </lineage>
</organism>
<evidence type="ECO:0000256" key="4">
    <source>
        <dbReference type="ARBA" id="ARBA00022989"/>
    </source>
</evidence>
<sequence length="184" mass="20163">MDSDKDGKTCNIVEVEEAKGVLRLMIPIWTASLAYAIVLSQCSTFFVNQASTMDRSITPTFKIPSATIRCFALIAVLLFLAIYDRLLVTMARIFTLKPSGISMPQRIGVGMFISTLSMVVSALVECKRLALLLLGVSSVFTMVGLQEFFYDQVSTELKSVGLALYLSIFGVGGELAKRCSCIRH</sequence>
<name>A0ABP0Y0S0_9ROSI</name>
<dbReference type="Proteomes" id="UP001642487">
    <property type="component" value="Chromosome 11"/>
</dbReference>
<keyword evidence="4 6" id="KW-1133">Transmembrane helix</keyword>
<dbReference type="PANTHER" id="PTHR11654">
    <property type="entry name" value="OLIGOPEPTIDE TRANSPORTER-RELATED"/>
    <property type="match status" value="1"/>
</dbReference>
<dbReference type="Gene3D" id="1.20.1250.20">
    <property type="entry name" value="MFS general substrate transporter like domains"/>
    <property type="match status" value="1"/>
</dbReference>
<evidence type="ECO:0000256" key="6">
    <source>
        <dbReference type="SAM" id="Phobius"/>
    </source>
</evidence>
<proteinExistence type="inferred from homology"/>
<evidence type="ECO:0000256" key="3">
    <source>
        <dbReference type="ARBA" id="ARBA00022692"/>
    </source>
</evidence>
<evidence type="ECO:0000313" key="7">
    <source>
        <dbReference type="EMBL" id="CAK9314028.1"/>
    </source>
</evidence>
<dbReference type="InterPro" id="IPR036259">
    <property type="entry name" value="MFS_trans_sf"/>
</dbReference>
<keyword evidence="3 6" id="KW-0812">Transmembrane</keyword>
<feature type="transmembrane region" description="Helical" evidence="6">
    <location>
        <begin position="130"/>
        <end position="150"/>
    </location>
</feature>
<comment type="similarity">
    <text evidence="2">Belongs to the major facilitator superfamily. Proton-dependent oligopeptide transporter (POT/PTR) (TC 2.A.17) family.</text>
</comment>
<evidence type="ECO:0000256" key="5">
    <source>
        <dbReference type="ARBA" id="ARBA00023136"/>
    </source>
</evidence>
<dbReference type="Pfam" id="PF00854">
    <property type="entry name" value="PTR2"/>
    <property type="match status" value="1"/>
</dbReference>
<evidence type="ECO:0000313" key="8">
    <source>
        <dbReference type="Proteomes" id="UP001642487"/>
    </source>
</evidence>
<evidence type="ECO:0000256" key="1">
    <source>
        <dbReference type="ARBA" id="ARBA00004141"/>
    </source>
</evidence>
<keyword evidence="8" id="KW-1185">Reference proteome</keyword>
<feature type="transmembrane region" description="Helical" evidence="6">
    <location>
        <begin position="66"/>
        <end position="86"/>
    </location>
</feature>
<keyword evidence="5 6" id="KW-0472">Membrane</keyword>
<comment type="subcellular location">
    <subcellularLocation>
        <location evidence="1">Membrane</location>
        <topology evidence="1">Multi-pass membrane protein</topology>
    </subcellularLocation>
</comment>
<gene>
    <name evidence="7" type="ORF">CITCOLO1_LOCUS5769</name>
</gene>
<dbReference type="EMBL" id="OZ021745">
    <property type="protein sequence ID" value="CAK9314028.1"/>
    <property type="molecule type" value="Genomic_DNA"/>
</dbReference>
<feature type="transmembrane region" description="Helical" evidence="6">
    <location>
        <begin position="107"/>
        <end position="124"/>
    </location>
</feature>
<evidence type="ECO:0000256" key="2">
    <source>
        <dbReference type="ARBA" id="ARBA00005982"/>
    </source>
</evidence>
<feature type="transmembrane region" description="Helical" evidence="6">
    <location>
        <begin position="21"/>
        <end position="46"/>
    </location>
</feature>
<reference evidence="7 8" key="1">
    <citation type="submission" date="2024-03" db="EMBL/GenBank/DDBJ databases">
        <authorList>
            <person name="Gkanogiannis A."/>
            <person name="Becerra Lopez-Lavalle L."/>
        </authorList>
    </citation>
    <scope>NUCLEOTIDE SEQUENCE [LARGE SCALE GENOMIC DNA]</scope>
</reference>
<accession>A0ABP0Y0S0</accession>
<protein>
    <submittedName>
        <fullName evidence="7">Uncharacterized protein</fullName>
    </submittedName>
</protein>